<organism evidence="1 2">
    <name type="scientific">Spirochaeta africana (strain ATCC 700263 / DSM 8902 / Z-7692)</name>
    <dbReference type="NCBI Taxonomy" id="889378"/>
    <lineage>
        <taxon>Bacteria</taxon>
        <taxon>Pseudomonadati</taxon>
        <taxon>Spirochaetota</taxon>
        <taxon>Spirochaetia</taxon>
        <taxon>Spirochaetales</taxon>
        <taxon>Spirochaetaceae</taxon>
        <taxon>Spirochaeta</taxon>
    </lineage>
</organism>
<evidence type="ECO:0008006" key="3">
    <source>
        <dbReference type="Google" id="ProtNLM"/>
    </source>
</evidence>
<dbReference type="HOGENOM" id="CLU_2398098_0_0_12"/>
<accession>H9UKX7</accession>
<dbReference type="RefSeq" id="WP_014456153.1">
    <property type="nucleotide sequence ID" value="NC_017098.1"/>
</dbReference>
<dbReference type="AlphaFoldDB" id="H9UKX7"/>
<dbReference type="STRING" id="889378.Spiaf_2122"/>
<proteinExistence type="predicted"/>
<dbReference type="PATRIC" id="fig|889378.3.peg.2108"/>
<gene>
    <name evidence="1" type="ordered locus">Spiaf_2122</name>
</gene>
<dbReference type="KEGG" id="sfc:Spiaf_2122"/>
<evidence type="ECO:0000313" key="1">
    <source>
        <dbReference type="EMBL" id="AFG38170.1"/>
    </source>
</evidence>
<name>H9UKX7_SPIAZ</name>
<sequence length="93" mass="11067">MKRKIVLGLMLCIPMLMFANAYHTFRYVRQENTIRSMDREQRAMIEANKRAIADISRLTSPARVREAAEADPRYHQRFPAEIIYIRRREGARE</sequence>
<dbReference type="EMBL" id="CP003282">
    <property type="protein sequence ID" value="AFG38170.1"/>
    <property type="molecule type" value="Genomic_DNA"/>
</dbReference>
<protein>
    <recommendedName>
        <fullName evidence="3">Septum formation initiator</fullName>
    </recommendedName>
</protein>
<keyword evidence="2" id="KW-1185">Reference proteome</keyword>
<reference evidence="2" key="1">
    <citation type="journal article" date="2013" name="Stand. Genomic Sci.">
        <title>Complete genome sequence of the halophilic bacterium Spirochaeta africana type strain (Z-7692(T)) from the alkaline Lake Magadi in the East African Rift.</title>
        <authorList>
            <person name="Liolos K."/>
            <person name="Abt B."/>
            <person name="Scheuner C."/>
            <person name="Teshima H."/>
            <person name="Held B."/>
            <person name="Lapidus A."/>
            <person name="Nolan M."/>
            <person name="Lucas S."/>
            <person name="Deshpande S."/>
            <person name="Cheng J.F."/>
            <person name="Tapia R."/>
            <person name="Goodwin L.A."/>
            <person name="Pitluck S."/>
            <person name="Pagani I."/>
            <person name="Ivanova N."/>
            <person name="Mavromatis K."/>
            <person name="Mikhailova N."/>
            <person name="Huntemann M."/>
            <person name="Pati A."/>
            <person name="Chen A."/>
            <person name="Palaniappan K."/>
            <person name="Land M."/>
            <person name="Rohde M."/>
            <person name="Tindall B.J."/>
            <person name="Detter J.C."/>
            <person name="Goker M."/>
            <person name="Bristow J."/>
            <person name="Eisen J.A."/>
            <person name="Markowitz V."/>
            <person name="Hugenholtz P."/>
            <person name="Woyke T."/>
            <person name="Klenk H.P."/>
            <person name="Kyrpides N.C."/>
        </authorList>
    </citation>
    <scope>NUCLEOTIDE SEQUENCE</scope>
    <source>
        <strain evidence="2">ATCC 700263 / DSM 8902 / Z-7692</strain>
    </source>
</reference>
<evidence type="ECO:0000313" key="2">
    <source>
        <dbReference type="Proteomes" id="UP000007383"/>
    </source>
</evidence>
<dbReference type="Proteomes" id="UP000007383">
    <property type="component" value="Chromosome"/>
</dbReference>